<keyword evidence="4" id="KW-0862">Zinc</keyword>
<keyword evidence="8" id="KW-0539">Nucleus</keyword>
<dbReference type="Pfam" id="PF00628">
    <property type="entry name" value="PHD"/>
    <property type="match status" value="1"/>
</dbReference>
<evidence type="ECO:0000256" key="4">
    <source>
        <dbReference type="ARBA" id="ARBA00022833"/>
    </source>
</evidence>
<dbReference type="Gene3D" id="3.30.40.10">
    <property type="entry name" value="Zinc/RING finger domain, C3HC4 (zinc finger)"/>
    <property type="match status" value="1"/>
</dbReference>
<feature type="region of interest" description="Disordered" evidence="10">
    <location>
        <begin position="381"/>
        <end position="470"/>
    </location>
</feature>
<dbReference type="InterPro" id="IPR011011">
    <property type="entry name" value="Znf_FYVE_PHD"/>
</dbReference>
<evidence type="ECO:0000256" key="7">
    <source>
        <dbReference type="ARBA" id="ARBA00023163"/>
    </source>
</evidence>
<dbReference type="HOGENOM" id="CLU_036045_0_0_1"/>
<evidence type="ECO:0000259" key="11">
    <source>
        <dbReference type="PROSITE" id="PS50016"/>
    </source>
</evidence>
<reference evidence="13" key="1">
    <citation type="journal article" date="2010" name="Genome Biol.">
        <title>Genome sequence of the necrotrophic plant pathogen Pythium ultimum reveals original pathogenicity mechanisms and effector repertoire.</title>
        <authorList>
            <person name="Levesque C.A."/>
            <person name="Brouwer H."/>
            <person name="Cano L."/>
            <person name="Hamilton J.P."/>
            <person name="Holt C."/>
            <person name="Huitema E."/>
            <person name="Raffaele S."/>
            <person name="Robideau G.P."/>
            <person name="Thines M."/>
            <person name="Win J."/>
            <person name="Zerillo M.M."/>
            <person name="Beakes G.W."/>
            <person name="Boore J.L."/>
            <person name="Busam D."/>
            <person name="Dumas B."/>
            <person name="Ferriera S."/>
            <person name="Fuerstenberg S.I."/>
            <person name="Gachon C.M."/>
            <person name="Gaulin E."/>
            <person name="Govers F."/>
            <person name="Grenville-Briggs L."/>
            <person name="Horner N."/>
            <person name="Hostetler J."/>
            <person name="Jiang R.H."/>
            <person name="Johnson J."/>
            <person name="Krajaejun T."/>
            <person name="Lin H."/>
            <person name="Meijer H.J."/>
            <person name="Moore B."/>
            <person name="Morris P."/>
            <person name="Phuntmart V."/>
            <person name="Puiu D."/>
            <person name="Shetty J."/>
            <person name="Stajich J.E."/>
            <person name="Tripathy S."/>
            <person name="Wawra S."/>
            <person name="van West P."/>
            <person name="Whitty B.R."/>
            <person name="Coutinho P.M."/>
            <person name="Henrissat B."/>
            <person name="Martin F."/>
            <person name="Thomas P.D."/>
            <person name="Tyler B.M."/>
            <person name="De Vries R.P."/>
            <person name="Kamoun S."/>
            <person name="Yandell M."/>
            <person name="Tisserat N."/>
            <person name="Buell C.R."/>
        </authorList>
    </citation>
    <scope>NUCLEOTIDE SEQUENCE</scope>
    <source>
        <strain evidence="13">DAOM:BR144</strain>
    </source>
</reference>
<evidence type="ECO:0000256" key="9">
    <source>
        <dbReference type="PROSITE-ProRule" id="PRU00146"/>
    </source>
</evidence>
<protein>
    <recommendedName>
        <fullName evidence="11">PHD-type domain-containing protein</fullName>
    </recommendedName>
</protein>
<dbReference type="EnsemblProtists" id="PYU1_T004213">
    <property type="protein sequence ID" value="PYU1_T004213"/>
    <property type="gene ID" value="PYU1_G004203"/>
</dbReference>
<dbReference type="VEuPathDB" id="FungiDB:PYU1_G004203"/>
<keyword evidence="13" id="KW-1185">Reference proteome</keyword>
<feature type="compositionally biased region" description="Acidic residues" evidence="10">
    <location>
        <begin position="382"/>
        <end position="394"/>
    </location>
</feature>
<evidence type="ECO:0000256" key="3">
    <source>
        <dbReference type="ARBA" id="ARBA00022771"/>
    </source>
</evidence>
<dbReference type="Proteomes" id="UP000019132">
    <property type="component" value="Unassembled WGS sequence"/>
</dbReference>
<dbReference type="PANTHER" id="PTHR12628">
    <property type="entry name" value="POLYCOMB-LIKE TRANSCRIPTION FACTOR"/>
    <property type="match status" value="1"/>
</dbReference>
<evidence type="ECO:0000256" key="8">
    <source>
        <dbReference type="ARBA" id="ARBA00023242"/>
    </source>
</evidence>
<dbReference type="GO" id="GO:0003677">
    <property type="term" value="F:DNA binding"/>
    <property type="evidence" value="ECO:0007669"/>
    <property type="project" value="UniProtKB-KW"/>
</dbReference>
<dbReference type="GO" id="GO:0005634">
    <property type="term" value="C:nucleus"/>
    <property type="evidence" value="ECO:0007669"/>
    <property type="project" value="UniProtKB-SubCell"/>
</dbReference>
<organism evidence="12 13">
    <name type="scientific">Globisporangium ultimum (strain ATCC 200006 / CBS 805.95 / DAOM BR144)</name>
    <name type="common">Pythium ultimum</name>
    <dbReference type="NCBI Taxonomy" id="431595"/>
    <lineage>
        <taxon>Eukaryota</taxon>
        <taxon>Sar</taxon>
        <taxon>Stramenopiles</taxon>
        <taxon>Oomycota</taxon>
        <taxon>Peronosporomycetes</taxon>
        <taxon>Pythiales</taxon>
        <taxon>Pythiaceae</taxon>
        <taxon>Globisporangium</taxon>
    </lineage>
</organism>
<dbReference type="GO" id="GO:0003682">
    <property type="term" value="F:chromatin binding"/>
    <property type="evidence" value="ECO:0007669"/>
    <property type="project" value="TreeGrafter"/>
</dbReference>
<keyword evidence="7" id="KW-0804">Transcription</keyword>
<evidence type="ECO:0000256" key="6">
    <source>
        <dbReference type="ARBA" id="ARBA00023125"/>
    </source>
</evidence>
<keyword evidence="2" id="KW-0479">Metal-binding</keyword>
<accession>K3WGX2</accession>
<name>K3WGX2_GLOUD</name>
<dbReference type="CDD" id="cd15504">
    <property type="entry name" value="PHD_PRHA_like"/>
    <property type="match status" value="1"/>
</dbReference>
<dbReference type="GO" id="GO:0008270">
    <property type="term" value="F:zinc ion binding"/>
    <property type="evidence" value="ECO:0007669"/>
    <property type="project" value="UniProtKB-KW"/>
</dbReference>
<dbReference type="GO" id="GO:0045814">
    <property type="term" value="P:negative regulation of gene expression, epigenetic"/>
    <property type="evidence" value="ECO:0007669"/>
    <property type="project" value="TreeGrafter"/>
</dbReference>
<dbReference type="InterPro" id="IPR019787">
    <property type="entry name" value="Znf_PHD-finger"/>
</dbReference>
<feature type="region of interest" description="Disordered" evidence="10">
    <location>
        <begin position="18"/>
        <end position="60"/>
    </location>
</feature>
<dbReference type="PROSITE" id="PS50016">
    <property type="entry name" value="ZF_PHD_2"/>
    <property type="match status" value="1"/>
</dbReference>
<reference evidence="13" key="2">
    <citation type="submission" date="2010-04" db="EMBL/GenBank/DDBJ databases">
        <authorList>
            <person name="Buell R."/>
            <person name="Hamilton J."/>
            <person name="Hostetler J."/>
        </authorList>
    </citation>
    <scope>NUCLEOTIDE SEQUENCE [LARGE SCALE GENOMIC DNA]</scope>
    <source>
        <strain evidence="13">DAOM:BR144</strain>
    </source>
</reference>
<evidence type="ECO:0000256" key="1">
    <source>
        <dbReference type="ARBA" id="ARBA00004123"/>
    </source>
</evidence>
<dbReference type="PANTHER" id="PTHR12628:SF10">
    <property type="entry name" value="HOMEOBOX DOMAIN-CONTAINING PROTEIN"/>
    <property type="match status" value="1"/>
</dbReference>
<feature type="domain" description="PHD-type" evidence="11">
    <location>
        <begin position="172"/>
        <end position="230"/>
    </location>
</feature>
<dbReference type="eggNOG" id="KOG4299">
    <property type="taxonomic scope" value="Eukaryota"/>
</dbReference>
<sequence length="470" mass="52704">MPRRRANAEQQPVVVTRVQRTRKQPTVYSPTAAPVKHRARRVTKPVAAAAAGNGSDSRSAQELQLQLNANTTDEEVPIDEPVHKKLEKRIVVQVKRLRFHLAYLEAYEGEGWRKASREKLKPSQELATARRKLLAGKRAVVGALAELQNLHEGHTQYPYLAGVGIAELLPEDIDCSRCGSTEADEDNDILICDNEGCQRAYHQKCQTPWLATSDIPVGNELWYCEFDEDASEAEISDQELKYLRKSNVIDAISRSTRSRVTKQQSAVSFLGQKAVKMNPETGDVVFGVVVDEVVDNESGDTPSEPQWQVVYYNDTMEMLTRTEVEAAIACAQERMSTMAPAAASLHENDDVHDARLILHGKRKRTQVDYQELNAAMFAGKEDSDDEAYADDEHDEQQRQQDLADDTAYEDGQDNDDDDYSPGRKNRTRKSKAQQQQDDPPEASAASEGGRSRRQRKRVDYNALNEGLVGY</sequence>
<feature type="compositionally biased region" description="Acidic residues" evidence="10">
    <location>
        <begin position="402"/>
        <end position="419"/>
    </location>
</feature>
<dbReference type="EMBL" id="GL376567">
    <property type="status" value="NOT_ANNOTATED_CDS"/>
    <property type="molecule type" value="Genomic_DNA"/>
</dbReference>
<dbReference type="InterPro" id="IPR013083">
    <property type="entry name" value="Znf_RING/FYVE/PHD"/>
</dbReference>
<reference evidence="12" key="3">
    <citation type="submission" date="2015-02" db="UniProtKB">
        <authorList>
            <consortium name="EnsemblProtists"/>
        </authorList>
    </citation>
    <scope>IDENTIFICATION</scope>
    <source>
        <strain evidence="12">DAOM BR144</strain>
    </source>
</reference>
<dbReference type="SUPFAM" id="SSF57903">
    <property type="entry name" value="FYVE/PHD zinc finger"/>
    <property type="match status" value="1"/>
</dbReference>
<keyword evidence="3 9" id="KW-0863">Zinc-finger</keyword>
<evidence type="ECO:0000313" key="13">
    <source>
        <dbReference type="Proteomes" id="UP000019132"/>
    </source>
</evidence>
<dbReference type="STRING" id="431595.K3WGX2"/>
<keyword evidence="5" id="KW-0805">Transcription regulation</keyword>
<dbReference type="InterPro" id="IPR045876">
    <property type="entry name" value="PRHA-like_PHD-finger"/>
</dbReference>
<dbReference type="OMA" id="HENDDVH"/>
<evidence type="ECO:0000313" key="12">
    <source>
        <dbReference type="EnsemblProtists" id="PYU1_T004213"/>
    </source>
</evidence>
<dbReference type="AlphaFoldDB" id="K3WGX2"/>
<proteinExistence type="predicted"/>
<evidence type="ECO:0000256" key="10">
    <source>
        <dbReference type="SAM" id="MobiDB-lite"/>
    </source>
</evidence>
<keyword evidence="6" id="KW-0238">DNA-binding</keyword>
<dbReference type="InParanoid" id="K3WGX2"/>
<comment type="subcellular location">
    <subcellularLocation>
        <location evidence="1">Nucleus</location>
    </subcellularLocation>
</comment>
<evidence type="ECO:0000256" key="2">
    <source>
        <dbReference type="ARBA" id="ARBA00022723"/>
    </source>
</evidence>
<evidence type="ECO:0000256" key="5">
    <source>
        <dbReference type="ARBA" id="ARBA00023015"/>
    </source>
</evidence>